<proteinExistence type="predicted"/>
<evidence type="ECO:0000313" key="2">
    <source>
        <dbReference type="EMBL" id="GAA1914643.1"/>
    </source>
</evidence>
<dbReference type="InterPro" id="IPR014988">
    <property type="entry name" value="Uncharacterised_YqcI/YcgG"/>
</dbReference>
<dbReference type="PANTHER" id="PTHR40045:SF1">
    <property type="entry name" value="YQCI_YCGG FAMILY PROTEIN"/>
    <property type="match status" value="1"/>
</dbReference>
<gene>
    <name evidence="2" type="ORF">GCM10009716_25110</name>
</gene>
<comment type="caution">
    <text evidence="2">The sequence shown here is derived from an EMBL/GenBank/DDBJ whole genome shotgun (WGS) entry which is preliminary data.</text>
</comment>
<name>A0ABN2P7W1_9ACTN</name>
<dbReference type="Pfam" id="PF08892">
    <property type="entry name" value="YqcI_YcgG"/>
    <property type="match status" value="1"/>
</dbReference>
<dbReference type="RefSeq" id="WP_344261567.1">
    <property type="nucleotide sequence ID" value="NZ_BAAAMJ010000026.1"/>
</dbReference>
<dbReference type="Proteomes" id="UP001501303">
    <property type="component" value="Unassembled WGS sequence"/>
</dbReference>
<accession>A0ABN2P7W1</accession>
<dbReference type="PANTHER" id="PTHR40045">
    <property type="entry name" value="YCGG FAMILY PROTEIN"/>
    <property type="match status" value="1"/>
</dbReference>
<reference evidence="2 3" key="1">
    <citation type="journal article" date="2019" name="Int. J. Syst. Evol. Microbiol.">
        <title>The Global Catalogue of Microorganisms (GCM) 10K type strain sequencing project: providing services to taxonomists for standard genome sequencing and annotation.</title>
        <authorList>
            <consortium name="The Broad Institute Genomics Platform"/>
            <consortium name="The Broad Institute Genome Sequencing Center for Infectious Disease"/>
            <person name="Wu L."/>
            <person name="Ma J."/>
        </authorList>
    </citation>
    <scope>NUCLEOTIDE SEQUENCE [LARGE SCALE GENOMIC DNA]</scope>
    <source>
        <strain evidence="2 3">JCM 13581</strain>
    </source>
</reference>
<evidence type="ECO:0000313" key="3">
    <source>
        <dbReference type="Proteomes" id="UP001501303"/>
    </source>
</evidence>
<dbReference type="EMBL" id="BAAAMJ010000026">
    <property type="protein sequence ID" value="GAA1914643.1"/>
    <property type="molecule type" value="Genomic_DNA"/>
</dbReference>
<organism evidence="2 3">
    <name type="scientific">Streptomyces sodiiphilus</name>
    <dbReference type="NCBI Taxonomy" id="226217"/>
    <lineage>
        <taxon>Bacteria</taxon>
        <taxon>Bacillati</taxon>
        <taxon>Actinomycetota</taxon>
        <taxon>Actinomycetes</taxon>
        <taxon>Kitasatosporales</taxon>
        <taxon>Streptomycetaceae</taxon>
        <taxon>Streptomyces</taxon>
    </lineage>
</organism>
<feature type="compositionally biased region" description="Low complexity" evidence="1">
    <location>
        <begin position="10"/>
        <end position="22"/>
    </location>
</feature>
<keyword evidence="3" id="KW-1185">Reference proteome</keyword>
<sequence length="271" mass="30734">MTENQLSSADRTTPDPLTTPLVRDPRRPGTVAWQTEAAERFRQRMFDENTPFPCVFGVDALRKATLRFAFLEQQPDVSVQLAAALSDFVALAPALGRRTSLVVFFAPAEDDATRDVESFHTQVWDLLQGVHDLDKKPWPADIPLDTEHPEWEFSFAGMPMFVVANTPAHRRRASRWFDSLAITFQPRFVFDDISEDSKQGRNARTIIRGRLAEYDDVPASPLLGSFGKPGNREWAQYFLDDDNAPLGRDAHCPLRVRHDESHATNSQENIR</sequence>
<protein>
    <submittedName>
        <fullName evidence="2">YqcI/YcgG family protein</fullName>
    </submittedName>
</protein>
<evidence type="ECO:0000256" key="1">
    <source>
        <dbReference type="SAM" id="MobiDB-lite"/>
    </source>
</evidence>
<feature type="region of interest" description="Disordered" evidence="1">
    <location>
        <begin position="1"/>
        <end position="27"/>
    </location>
</feature>